<accession>A0ABM8M1Z5</accession>
<organism evidence="1 2">
    <name type="scientific">Achromobacter ruhlandii</name>
    <dbReference type="NCBI Taxonomy" id="72557"/>
    <lineage>
        <taxon>Bacteria</taxon>
        <taxon>Pseudomonadati</taxon>
        <taxon>Pseudomonadota</taxon>
        <taxon>Betaproteobacteria</taxon>
        <taxon>Burkholderiales</taxon>
        <taxon>Alcaligenaceae</taxon>
        <taxon>Achromobacter</taxon>
    </lineage>
</organism>
<evidence type="ECO:0000313" key="1">
    <source>
        <dbReference type="EMBL" id="CAB3957320.1"/>
    </source>
</evidence>
<comment type="caution">
    <text evidence="1">The sequence shown here is derived from an EMBL/GenBank/DDBJ whole genome shotgun (WGS) entry which is preliminary data.</text>
</comment>
<proteinExistence type="predicted"/>
<reference evidence="1 2" key="1">
    <citation type="submission" date="2020-04" db="EMBL/GenBank/DDBJ databases">
        <authorList>
            <person name="De Canck E."/>
        </authorList>
    </citation>
    <scope>NUCLEOTIDE SEQUENCE [LARGE SCALE GENOMIC DNA]</scope>
    <source>
        <strain evidence="1 2">LMG 7053</strain>
    </source>
</reference>
<keyword evidence="2" id="KW-1185">Reference proteome</keyword>
<evidence type="ECO:0000313" key="2">
    <source>
        <dbReference type="Proteomes" id="UP000494161"/>
    </source>
</evidence>
<name>A0ABM8M1Z5_9BURK</name>
<sequence>MRTNLEILLSEWGHRQDIRRDRALGYPTAAAFSKERVDHDGWGYSGPEACAADGDMLRIDDAINHLHPDMRVVITAHYVWNGPVKRKADLLKLARTAYYETLEYAHKQLSHSMGGIYATGYETKLSGHLAELSGCI</sequence>
<gene>
    <name evidence="1" type="ORF">LMG7053_05254</name>
</gene>
<dbReference type="EMBL" id="CADILJ010000080">
    <property type="protein sequence ID" value="CAB3957320.1"/>
    <property type="molecule type" value="Genomic_DNA"/>
</dbReference>
<protein>
    <submittedName>
        <fullName evidence="1">Uncharacterized protein</fullName>
    </submittedName>
</protein>
<dbReference type="Proteomes" id="UP000494161">
    <property type="component" value="Unassembled WGS sequence"/>
</dbReference>
<dbReference type="RefSeq" id="WP_175224623.1">
    <property type="nucleotide sequence ID" value="NZ_CADILJ010000080.1"/>
</dbReference>